<reference evidence="1 2" key="1">
    <citation type="submission" date="2016-07" db="EMBL/GenBank/DDBJ databases">
        <title>Genomic analysis of zinc-resistant bacterium Mucilaginibacter pedocola TBZ30.</title>
        <authorList>
            <person name="Huang J."/>
            <person name="Tang J."/>
        </authorList>
    </citation>
    <scope>NUCLEOTIDE SEQUENCE [LARGE SCALE GENOMIC DNA]</scope>
    <source>
        <strain evidence="1 2">TBZ30</strain>
    </source>
</reference>
<organism evidence="1 2">
    <name type="scientific">Mucilaginibacter pedocola</name>
    <dbReference type="NCBI Taxonomy" id="1792845"/>
    <lineage>
        <taxon>Bacteria</taxon>
        <taxon>Pseudomonadati</taxon>
        <taxon>Bacteroidota</taxon>
        <taxon>Sphingobacteriia</taxon>
        <taxon>Sphingobacteriales</taxon>
        <taxon>Sphingobacteriaceae</taxon>
        <taxon>Mucilaginibacter</taxon>
    </lineage>
</organism>
<dbReference type="Pfam" id="PF04237">
    <property type="entry name" value="YjbR"/>
    <property type="match status" value="1"/>
</dbReference>
<dbReference type="PANTHER" id="PTHR35145:SF1">
    <property type="entry name" value="CYTOPLASMIC PROTEIN"/>
    <property type="match status" value="1"/>
</dbReference>
<dbReference type="InterPro" id="IPR007351">
    <property type="entry name" value="YjbR"/>
</dbReference>
<gene>
    <name evidence="1" type="ORF">BC343_12010</name>
</gene>
<dbReference type="SUPFAM" id="SSF142906">
    <property type="entry name" value="YjbR-like"/>
    <property type="match status" value="1"/>
</dbReference>
<dbReference type="InterPro" id="IPR058532">
    <property type="entry name" value="YjbR/MT2646/Rv2570-like"/>
</dbReference>
<dbReference type="Proteomes" id="UP000189739">
    <property type="component" value="Unassembled WGS sequence"/>
</dbReference>
<protein>
    <submittedName>
        <fullName evidence="1">MmcQ-like protein</fullName>
    </submittedName>
</protein>
<dbReference type="RefSeq" id="WP_078350130.1">
    <property type="nucleotide sequence ID" value="NZ_MBTF01000035.1"/>
</dbReference>
<dbReference type="Gene3D" id="3.90.1150.30">
    <property type="match status" value="1"/>
</dbReference>
<dbReference type="OrthoDB" id="9789813at2"/>
<accession>A0A1S9P9D4</accession>
<proteinExistence type="predicted"/>
<evidence type="ECO:0000313" key="1">
    <source>
        <dbReference type="EMBL" id="OOQ57529.1"/>
    </source>
</evidence>
<dbReference type="InterPro" id="IPR038056">
    <property type="entry name" value="YjbR-like_sf"/>
</dbReference>
<dbReference type="PANTHER" id="PTHR35145">
    <property type="entry name" value="CYTOPLASMIC PROTEIN-RELATED"/>
    <property type="match status" value="1"/>
</dbReference>
<dbReference type="EMBL" id="MBTF01000035">
    <property type="protein sequence ID" value="OOQ57529.1"/>
    <property type="molecule type" value="Genomic_DNA"/>
</dbReference>
<name>A0A1S9P9D4_9SPHI</name>
<evidence type="ECO:0000313" key="2">
    <source>
        <dbReference type="Proteomes" id="UP000189739"/>
    </source>
</evidence>
<sequence>MNIEELRDYALSLPAAEESFPFGEDTLVFKVGGKVFLLANLNDGQHINAKCDPERAVELREQYTEVQPGYHMNKKHWNTVYMSGALNYKQLCELVDHSYQLVFTSLSKKLQAEIRPV</sequence>
<dbReference type="STRING" id="1792845.BC343_12010"/>
<comment type="caution">
    <text evidence="1">The sequence shown here is derived from an EMBL/GenBank/DDBJ whole genome shotgun (WGS) entry which is preliminary data.</text>
</comment>
<keyword evidence="2" id="KW-1185">Reference proteome</keyword>
<dbReference type="AlphaFoldDB" id="A0A1S9P9D4"/>